<reference evidence="14" key="1">
    <citation type="journal article" date="2020" name="bioRxiv">
        <title>Comparative genomics of Chlamydomonas.</title>
        <authorList>
            <person name="Craig R.J."/>
            <person name="Hasan A.R."/>
            <person name="Ness R.W."/>
            <person name="Keightley P.D."/>
        </authorList>
    </citation>
    <scope>NUCLEOTIDE SEQUENCE</scope>
    <source>
        <strain evidence="14">CCAP 11/70</strain>
    </source>
</reference>
<dbReference type="EC" id="3.1.26.11" evidence="4"/>
<evidence type="ECO:0000256" key="5">
    <source>
        <dbReference type="ARBA" id="ARBA00022694"/>
    </source>
</evidence>
<dbReference type="InterPro" id="IPR001279">
    <property type="entry name" value="Metallo-B-lactamas"/>
</dbReference>
<gene>
    <name evidence="14" type="ORF">HYH03_005690</name>
</gene>
<dbReference type="PANTHER" id="PTHR12553:SF49">
    <property type="entry name" value="ZINC PHOSPHODIESTERASE ELAC PROTEIN 2"/>
    <property type="match status" value="1"/>
</dbReference>
<keyword evidence="6" id="KW-0540">Nuclease</keyword>
<evidence type="ECO:0000259" key="12">
    <source>
        <dbReference type="Pfam" id="PF12706"/>
    </source>
</evidence>
<keyword evidence="15" id="KW-1185">Reference proteome</keyword>
<dbReference type="CDD" id="cd07718">
    <property type="entry name" value="RNaseZ_ELAC1_ELAC2-C-term-like_MBL-fold"/>
    <property type="match status" value="1"/>
</dbReference>
<comment type="caution">
    <text evidence="14">The sequence shown here is derived from an EMBL/GenBank/DDBJ whole genome shotgun (WGS) entry which is preliminary data.</text>
</comment>
<evidence type="ECO:0000313" key="14">
    <source>
        <dbReference type="EMBL" id="KAG2496087.1"/>
    </source>
</evidence>
<keyword evidence="9" id="KW-0378">Hydrolase</keyword>
<evidence type="ECO:0000256" key="1">
    <source>
        <dbReference type="ARBA" id="ARBA00000402"/>
    </source>
</evidence>
<proteinExistence type="inferred from homology"/>
<feature type="compositionally biased region" description="Low complexity" evidence="11">
    <location>
        <begin position="233"/>
        <end position="242"/>
    </location>
</feature>
<dbReference type="EMBL" id="JAEHOE010000020">
    <property type="protein sequence ID" value="KAG2496087.1"/>
    <property type="molecule type" value="Genomic_DNA"/>
</dbReference>
<comment type="similarity">
    <text evidence="3">Belongs to the RNase Z family.</text>
</comment>
<comment type="catalytic activity">
    <reaction evidence="1">
        <text>Endonucleolytic cleavage of RNA, removing extra 3' nucleotides from tRNA precursor, generating 3' termini of tRNAs. A 3'-hydroxy group is left at the tRNA terminus and a 5'-phosphoryl group is left at the trailer molecule.</text>
        <dbReference type="EC" id="3.1.26.11"/>
    </reaction>
</comment>
<evidence type="ECO:0000259" key="13">
    <source>
        <dbReference type="Pfam" id="PF13691"/>
    </source>
</evidence>
<dbReference type="Pfam" id="PF12706">
    <property type="entry name" value="Lactamase_B_2"/>
    <property type="match status" value="1"/>
</dbReference>
<evidence type="ECO:0000256" key="8">
    <source>
        <dbReference type="ARBA" id="ARBA00022759"/>
    </source>
</evidence>
<dbReference type="SUPFAM" id="SSF56281">
    <property type="entry name" value="Metallo-hydrolase/oxidoreductase"/>
    <property type="match status" value="2"/>
</dbReference>
<feature type="compositionally biased region" description="Low complexity" evidence="11">
    <location>
        <begin position="1"/>
        <end position="19"/>
    </location>
</feature>
<feature type="compositionally biased region" description="Low complexity" evidence="11">
    <location>
        <begin position="249"/>
        <end position="265"/>
    </location>
</feature>
<feature type="domain" description="tRNase Z endonuclease" evidence="13">
    <location>
        <begin position="62"/>
        <end position="112"/>
    </location>
</feature>
<dbReference type="GO" id="GO:0042781">
    <property type="term" value="F:3'-tRNA processing endoribonuclease activity"/>
    <property type="evidence" value="ECO:0007669"/>
    <property type="project" value="UniProtKB-EC"/>
</dbReference>
<feature type="region of interest" description="Disordered" evidence="11">
    <location>
        <begin position="1"/>
        <end position="40"/>
    </location>
</feature>
<dbReference type="GO" id="GO:0005739">
    <property type="term" value="C:mitochondrion"/>
    <property type="evidence" value="ECO:0007669"/>
    <property type="project" value="TreeGrafter"/>
</dbReference>
<evidence type="ECO:0000313" key="15">
    <source>
        <dbReference type="Proteomes" id="UP000612055"/>
    </source>
</evidence>
<comment type="cofactor">
    <cofactor evidence="2">
        <name>Zn(2+)</name>
        <dbReference type="ChEBI" id="CHEBI:29105"/>
    </cofactor>
</comment>
<keyword evidence="7" id="KW-0479">Metal-binding</keyword>
<evidence type="ECO:0000256" key="6">
    <source>
        <dbReference type="ARBA" id="ARBA00022722"/>
    </source>
</evidence>
<organism evidence="14 15">
    <name type="scientific">Edaphochlamys debaryana</name>
    <dbReference type="NCBI Taxonomy" id="47281"/>
    <lineage>
        <taxon>Eukaryota</taxon>
        <taxon>Viridiplantae</taxon>
        <taxon>Chlorophyta</taxon>
        <taxon>core chlorophytes</taxon>
        <taxon>Chlorophyceae</taxon>
        <taxon>CS clade</taxon>
        <taxon>Chlamydomonadales</taxon>
        <taxon>Chlamydomonadales incertae sedis</taxon>
        <taxon>Edaphochlamys</taxon>
    </lineage>
</organism>
<feature type="domain" description="Metallo-beta-lactamase" evidence="12">
    <location>
        <begin position="689"/>
        <end position="897"/>
    </location>
</feature>
<protein>
    <recommendedName>
        <fullName evidence="4">ribonuclease Z</fullName>
        <ecNumber evidence="4">3.1.26.11</ecNumber>
    </recommendedName>
</protein>
<dbReference type="Proteomes" id="UP000612055">
    <property type="component" value="Unassembled WGS sequence"/>
</dbReference>
<dbReference type="OrthoDB" id="527344at2759"/>
<evidence type="ECO:0000256" key="10">
    <source>
        <dbReference type="ARBA" id="ARBA00022833"/>
    </source>
</evidence>
<sequence>MGKNKGQAAGQAPAAQPKQEGGKKQKGQQQEKQGQNRSDIRLGGMQHYTGFLQVLPLDIDHTSPSILLFFDKERYLFNAGEGIQRLFREHKLKIKQVNAYFITRISTETLGGLPGMALSVTPPESGGLLGKQAACTVKGPRGLGAYVAAFRGYVNSENTVDVQEIDAASTEPLYKSDVVSIFPIVTRLQPQPGPGAGAGAGGNGRGSPAADGEAEGASPVAKRQRREGGSGGPAAAEGSPSRSSDEEAPSSSGRGQQRGRGPAPASLSYKQVVSYLIRLNGRPGKFLPEKARALGVTPGPAFGELQRGHSVTLPDGRVVGPHEVAEPAVPGPSLLVLDTPHAGAMQALAADERLRAAAAEAASPDRLCVAVHMLPAALAADTAALEAWRSQLFGPGPSSTTASTPDNGASAAASVWKHVVVTSGGHQPCAYPRASVFQARLHAVHPTAFPLFALPNSANPPALPAGVAEAEAEAVAAANAGFAAAQEKAKKAAAAAAARAAAKAGGGAPAAGAAAPAGGAAASPGPGGAAAAAGGALTAAQLPQQPVLPYPEGTVLQALSAVRINLMPPQRQGLEYGDVFRYDGSAQVLEKMRSDPAYAEVLAAAAEVPGGGAAAAAAMDAGAEAGAAAAAEARPMAVDGAVDEAVPGPLSSGNRRMAELTFLGTASSQPSKYRNVSGCYVDLFDRGGLLVDCGEDAMGQLKRRFGGPDAERRMEELGLVWVSHMHADHHGGLYRLLEWRCRRGLPPLLVVGPAKLFDILVRYSAAVPIQFTFLPNFALSSPSAPDPPPPSPAASALAAAKERLGLAGFQPFQVQHIYDSHGLRLEGREGWVVVFSADTRPCEATVNAARCASLLVHEATFEESMGDEARAKKHSTTAEAVAVGEKALAYRTLLTHFSTRYPTLPELDLGPHPSVGVAMDLQSVNLADLPWLPRLVRPLGLLFKRLEEEKGAEGGGDEDD</sequence>
<evidence type="ECO:0000256" key="4">
    <source>
        <dbReference type="ARBA" id="ARBA00012477"/>
    </source>
</evidence>
<evidence type="ECO:0000256" key="9">
    <source>
        <dbReference type="ARBA" id="ARBA00022801"/>
    </source>
</evidence>
<keyword evidence="10" id="KW-0862">Zinc</keyword>
<evidence type="ECO:0000256" key="3">
    <source>
        <dbReference type="ARBA" id="ARBA00007823"/>
    </source>
</evidence>
<dbReference type="InterPro" id="IPR036866">
    <property type="entry name" value="RibonucZ/Hydroxyglut_hydro"/>
</dbReference>
<name>A0A835Y6Q3_9CHLO</name>
<dbReference type="Pfam" id="PF13691">
    <property type="entry name" value="Lactamase_B_4"/>
    <property type="match status" value="1"/>
</dbReference>
<dbReference type="Gene3D" id="3.60.15.10">
    <property type="entry name" value="Ribonuclease Z/Hydroxyacylglutathione hydrolase-like"/>
    <property type="match status" value="2"/>
</dbReference>
<keyword evidence="5" id="KW-0819">tRNA processing</keyword>
<dbReference type="GO" id="GO:0046872">
    <property type="term" value="F:metal ion binding"/>
    <property type="evidence" value="ECO:0007669"/>
    <property type="project" value="UniProtKB-KW"/>
</dbReference>
<evidence type="ECO:0000256" key="11">
    <source>
        <dbReference type="SAM" id="MobiDB-lite"/>
    </source>
</evidence>
<dbReference type="InterPro" id="IPR027794">
    <property type="entry name" value="tRNase_Z_dom"/>
</dbReference>
<feature type="compositionally biased region" description="Gly residues" evidence="11">
    <location>
        <begin position="194"/>
        <end position="205"/>
    </location>
</feature>
<dbReference type="GO" id="GO:1990180">
    <property type="term" value="P:mitochondrial tRNA 3'-end processing"/>
    <property type="evidence" value="ECO:0007669"/>
    <property type="project" value="TreeGrafter"/>
</dbReference>
<accession>A0A835Y6Q3</accession>
<dbReference type="InterPro" id="IPR047151">
    <property type="entry name" value="RNZ2-like"/>
</dbReference>
<evidence type="ECO:0000256" key="2">
    <source>
        <dbReference type="ARBA" id="ARBA00001947"/>
    </source>
</evidence>
<feature type="region of interest" description="Disordered" evidence="11">
    <location>
        <begin position="190"/>
        <end position="265"/>
    </location>
</feature>
<evidence type="ECO:0000256" key="7">
    <source>
        <dbReference type="ARBA" id="ARBA00022723"/>
    </source>
</evidence>
<keyword evidence="8" id="KW-0255">Endonuclease</keyword>
<dbReference type="PANTHER" id="PTHR12553">
    <property type="entry name" value="ZINC PHOSPHODIESTERASE ELAC PROTEIN 2"/>
    <property type="match status" value="1"/>
</dbReference>
<dbReference type="AlphaFoldDB" id="A0A835Y6Q3"/>